<keyword evidence="1" id="KW-0812">Transmembrane</keyword>
<feature type="transmembrane region" description="Helical" evidence="1">
    <location>
        <begin position="237"/>
        <end position="255"/>
    </location>
</feature>
<dbReference type="STRING" id="413882.AAW51_4068"/>
<feature type="transmembrane region" description="Helical" evidence="1">
    <location>
        <begin position="12"/>
        <end position="38"/>
    </location>
</feature>
<gene>
    <name evidence="2" type="ORF">AAW51_4068</name>
</gene>
<evidence type="ECO:0000313" key="2">
    <source>
        <dbReference type="EMBL" id="AKJ30759.1"/>
    </source>
</evidence>
<dbReference type="Proteomes" id="UP000035352">
    <property type="component" value="Chromosome"/>
</dbReference>
<sequence>MEVSEISSSIQTVVGWLGGLQLVLPTGLFLALLGWAWFRTGSSHLITARIWHFLLGKREVSQTQICQYLNERDALMRFRLQTGLKKIRTLAQAQCVIHWTRRHDEDIDAVRQCGHFFDLEIPGLKPLLPGLASRILIVAIAAIFLYGALGQLAWTVLGDTLIRVKLTGSWYTASDESARRFSLVEKTPRFGAAECVDPAAIAARSRYPLHDATVLCDLMNGTEGRKFLRQEQRAQRAALGFGAALMLAIGCVLWGEQRRVGAASALNERIARRKAGPPRE</sequence>
<proteinExistence type="predicted"/>
<evidence type="ECO:0000256" key="1">
    <source>
        <dbReference type="SAM" id="Phobius"/>
    </source>
</evidence>
<dbReference type="Pfam" id="PF19723">
    <property type="entry name" value="DUF6216"/>
    <property type="match status" value="1"/>
</dbReference>
<keyword evidence="3" id="KW-1185">Reference proteome</keyword>
<keyword evidence="1" id="KW-0472">Membrane</keyword>
<reference evidence="2 3" key="1">
    <citation type="submission" date="2015-05" db="EMBL/GenBank/DDBJ databases">
        <authorList>
            <person name="Tang B."/>
            <person name="Yu Y."/>
        </authorList>
    </citation>
    <scope>NUCLEOTIDE SEQUENCE [LARGE SCALE GENOMIC DNA]</scope>
    <source>
        <strain evidence="2 3">DSM 7029</strain>
    </source>
</reference>
<feature type="transmembrane region" description="Helical" evidence="1">
    <location>
        <begin position="135"/>
        <end position="157"/>
    </location>
</feature>
<dbReference type="KEGG" id="pbh:AAW51_4068"/>
<accession>A0A0G3BMR2</accession>
<dbReference type="OrthoDB" id="8850090at2"/>
<dbReference type="RefSeq" id="WP_047196053.1">
    <property type="nucleotide sequence ID" value="NZ_CP011371.1"/>
</dbReference>
<keyword evidence="1" id="KW-1133">Transmembrane helix</keyword>
<name>A0A0G3BMR2_9BURK</name>
<dbReference type="AlphaFoldDB" id="A0A0G3BMR2"/>
<dbReference type="InterPro" id="IPR046188">
    <property type="entry name" value="DUF6216"/>
</dbReference>
<organism evidence="2 3">
    <name type="scientific">Caldimonas brevitalea</name>
    <dbReference type="NCBI Taxonomy" id="413882"/>
    <lineage>
        <taxon>Bacteria</taxon>
        <taxon>Pseudomonadati</taxon>
        <taxon>Pseudomonadota</taxon>
        <taxon>Betaproteobacteria</taxon>
        <taxon>Burkholderiales</taxon>
        <taxon>Sphaerotilaceae</taxon>
        <taxon>Caldimonas</taxon>
    </lineage>
</organism>
<protein>
    <submittedName>
        <fullName evidence="2">Uncharacterized protein</fullName>
    </submittedName>
</protein>
<evidence type="ECO:0000313" key="3">
    <source>
        <dbReference type="Proteomes" id="UP000035352"/>
    </source>
</evidence>
<dbReference type="EMBL" id="CP011371">
    <property type="protein sequence ID" value="AKJ30759.1"/>
    <property type="molecule type" value="Genomic_DNA"/>
</dbReference>